<evidence type="ECO:0000256" key="5">
    <source>
        <dbReference type="PROSITE-ProRule" id="PRU01248"/>
    </source>
</evidence>
<dbReference type="Gene3D" id="1.10.150.130">
    <property type="match status" value="1"/>
</dbReference>
<dbReference type="Gene3D" id="1.10.443.10">
    <property type="entry name" value="Intergrase catalytic core"/>
    <property type="match status" value="1"/>
</dbReference>
<proteinExistence type="inferred from homology"/>
<dbReference type="PROSITE" id="PS51898">
    <property type="entry name" value="TYR_RECOMBINASE"/>
    <property type="match status" value="1"/>
</dbReference>
<feature type="region of interest" description="Disordered" evidence="6">
    <location>
        <begin position="364"/>
        <end position="400"/>
    </location>
</feature>
<dbReference type="InterPro" id="IPR010998">
    <property type="entry name" value="Integrase_recombinase_N"/>
</dbReference>
<dbReference type="EMBL" id="JBITLV010000002">
    <property type="protein sequence ID" value="MFI7586986.1"/>
    <property type="molecule type" value="Genomic_DNA"/>
</dbReference>
<feature type="compositionally biased region" description="Polar residues" evidence="6">
    <location>
        <begin position="372"/>
        <end position="387"/>
    </location>
</feature>
<sequence length="400" mass="43950">MPSKRRFGRVRKLPSGRWQARYLGPDGIDRPAPETFSNKTDATIWLADQEAELRVGDWRDPAAGETLLGEYASTWIEERPGLRPRTVELYESLLRLHIAPSLGRLPLREVTAPRVRTWRADLLAADVGPVTVAKAYRLLKAVMATAADDDIIRRNPCRIPGAGVEPIAERPTATLPEVFALADAVGERYRALVLVATFTGLRFGEAMGLRRKHIDLEARTLRVEVVVTEIGGQQVEGPPKSGAGVRTVTLPAAVVPDLRRHLDDFAQPGQEGRVFVGPKGATPRRSNWHVLWSKATIKVGVEGLHFHDLRHTGNTMAAATGASLRELMTRMGHGSTRAALIYQHASQDRDRAIADALDVVLDKHHQAAKQARTPNRSGTQRARNAQTKRGDGRPSAGTNR</sequence>
<gene>
    <name evidence="9" type="ORF">ACIB24_07910</name>
</gene>
<dbReference type="InterPro" id="IPR050090">
    <property type="entry name" value="Tyrosine_recombinase_XerCD"/>
</dbReference>
<dbReference type="Pfam" id="PF26003">
    <property type="entry name" value="Integrase_N_phage"/>
    <property type="match status" value="1"/>
</dbReference>
<name>A0ABW8AMZ9_9ACTN</name>
<reference evidence="9 10" key="1">
    <citation type="submission" date="2024-10" db="EMBL/GenBank/DDBJ databases">
        <title>The Natural Products Discovery Center: Release of the First 8490 Sequenced Strains for Exploring Actinobacteria Biosynthetic Diversity.</title>
        <authorList>
            <person name="Kalkreuter E."/>
            <person name="Kautsar S.A."/>
            <person name="Yang D."/>
            <person name="Bader C.D."/>
            <person name="Teijaro C.N."/>
            <person name="Fluegel L."/>
            <person name="Davis C.M."/>
            <person name="Simpson J.R."/>
            <person name="Lauterbach L."/>
            <person name="Steele A.D."/>
            <person name="Gui C."/>
            <person name="Meng S."/>
            <person name="Li G."/>
            <person name="Viehrig K."/>
            <person name="Ye F."/>
            <person name="Su P."/>
            <person name="Kiefer A.F."/>
            <person name="Nichols A."/>
            <person name="Cepeda A.J."/>
            <person name="Yan W."/>
            <person name="Fan B."/>
            <person name="Jiang Y."/>
            <person name="Adhikari A."/>
            <person name="Zheng C.-J."/>
            <person name="Schuster L."/>
            <person name="Cowan T.M."/>
            <person name="Smanski M.J."/>
            <person name="Chevrette M.G."/>
            <person name="De Carvalho L.P.S."/>
            <person name="Shen B."/>
        </authorList>
    </citation>
    <scope>NUCLEOTIDE SEQUENCE [LARGE SCALE GENOMIC DNA]</scope>
    <source>
        <strain evidence="9 10">NPDC049639</strain>
    </source>
</reference>
<keyword evidence="10" id="KW-1185">Reference proteome</keyword>
<organism evidence="9 10">
    <name type="scientific">Spongisporangium articulatum</name>
    <dbReference type="NCBI Taxonomy" id="3362603"/>
    <lineage>
        <taxon>Bacteria</taxon>
        <taxon>Bacillati</taxon>
        <taxon>Actinomycetota</taxon>
        <taxon>Actinomycetes</taxon>
        <taxon>Kineosporiales</taxon>
        <taxon>Kineosporiaceae</taxon>
        <taxon>Spongisporangium</taxon>
    </lineage>
</organism>
<keyword evidence="3 5" id="KW-0238">DNA-binding</keyword>
<dbReference type="InterPro" id="IPR002104">
    <property type="entry name" value="Integrase_catalytic"/>
</dbReference>
<evidence type="ECO:0000313" key="9">
    <source>
        <dbReference type="EMBL" id="MFI7586986.1"/>
    </source>
</evidence>
<feature type="domain" description="Tyr recombinase" evidence="7">
    <location>
        <begin position="168"/>
        <end position="355"/>
    </location>
</feature>
<evidence type="ECO:0000256" key="4">
    <source>
        <dbReference type="ARBA" id="ARBA00023172"/>
    </source>
</evidence>
<dbReference type="PROSITE" id="PS51900">
    <property type="entry name" value="CB"/>
    <property type="match status" value="1"/>
</dbReference>
<dbReference type="InterPro" id="IPR013762">
    <property type="entry name" value="Integrase-like_cat_sf"/>
</dbReference>
<evidence type="ECO:0000256" key="3">
    <source>
        <dbReference type="ARBA" id="ARBA00023125"/>
    </source>
</evidence>
<protein>
    <submittedName>
        <fullName evidence="9">Tyrosine-type recombinase/integrase</fullName>
    </submittedName>
</protein>
<dbReference type="CDD" id="cd01189">
    <property type="entry name" value="INT_ICEBs1_C_like"/>
    <property type="match status" value="1"/>
</dbReference>
<comment type="caution">
    <text evidence="9">The sequence shown here is derived from an EMBL/GenBank/DDBJ whole genome shotgun (WGS) entry which is preliminary data.</text>
</comment>
<evidence type="ECO:0000259" key="8">
    <source>
        <dbReference type="PROSITE" id="PS51900"/>
    </source>
</evidence>
<dbReference type="PANTHER" id="PTHR30349">
    <property type="entry name" value="PHAGE INTEGRASE-RELATED"/>
    <property type="match status" value="1"/>
</dbReference>
<accession>A0ABW8AMZ9</accession>
<evidence type="ECO:0000256" key="6">
    <source>
        <dbReference type="SAM" id="MobiDB-lite"/>
    </source>
</evidence>
<dbReference type="InterPro" id="IPR004107">
    <property type="entry name" value="Integrase_SAM-like_N"/>
</dbReference>
<feature type="domain" description="Core-binding (CB)" evidence="8">
    <location>
        <begin position="66"/>
        <end position="147"/>
    </location>
</feature>
<dbReference type="SUPFAM" id="SSF56349">
    <property type="entry name" value="DNA breaking-rejoining enzymes"/>
    <property type="match status" value="1"/>
</dbReference>
<evidence type="ECO:0000256" key="2">
    <source>
        <dbReference type="ARBA" id="ARBA00022908"/>
    </source>
</evidence>
<dbReference type="Pfam" id="PF14659">
    <property type="entry name" value="Phage_int_SAM_3"/>
    <property type="match status" value="1"/>
</dbReference>
<dbReference type="InterPro" id="IPR044068">
    <property type="entry name" value="CB"/>
</dbReference>
<dbReference type="InterPro" id="IPR011010">
    <property type="entry name" value="DNA_brk_join_enz"/>
</dbReference>
<evidence type="ECO:0000259" key="7">
    <source>
        <dbReference type="PROSITE" id="PS51898"/>
    </source>
</evidence>
<evidence type="ECO:0000256" key="1">
    <source>
        <dbReference type="ARBA" id="ARBA00008857"/>
    </source>
</evidence>
<keyword evidence="4" id="KW-0233">DNA recombination</keyword>
<comment type="similarity">
    <text evidence="1">Belongs to the 'phage' integrase family.</text>
</comment>
<dbReference type="RefSeq" id="WP_398277754.1">
    <property type="nucleotide sequence ID" value="NZ_JBITLV010000002.1"/>
</dbReference>
<dbReference type="Proteomes" id="UP001612915">
    <property type="component" value="Unassembled WGS sequence"/>
</dbReference>
<dbReference type="Pfam" id="PF00589">
    <property type="entry name" value="Phage_integrase"/>
    <property type="match status" value="1"/>
</dbReference>
<keyword evidence="2" id="KW-0229">DNA integration</keyword>
<dbReference type="PANTHER" id="PTHR30349:SF64">
    <property type="entry name" value="PROPHAGE INTEGRASE INTD-RELATED"/>
    <property type="match status" value="1"/>
</dbReference>
<evidence type="ECO:0000313" key="10">
    <source>
        <dbReference type="Proteomes" id="UP001612915"/>
    </source>
</evidence>
<dbReference type="InterPro" id="IPR058717">
    <property type="entry name" value="Phage_L5_Integrase_N"/>
</dbReference>